<gene>
    <name evidence="2" type="ORF">GMARGA_LOCUS36318</name>
</gene>
<feature type="non-terminal residue" evidence="2">
    <location>
        <position position="62"/>
    </location>
</feature>
<organism evidence="2 3">
    <name type="scientific">Gigaspora margarita</name>
    <dbReference type="NCBI Taxonomy" id="4874"/>
    <lineage>
        <taxon>Eukaryota</taxon>
        <taxon>Fungi</taxon>
        <taxon>Fungi incertae sedis</taxon>
        <taxon>Mucoromycota</taxon>
        <taxon>Glomeromycotina</taxon>
        <taxon>Glomeromycetes</taxon>
        <taxon>Diversisporales</taxon>
        <taxon>Gigasporaceae</taxon>
        <taxon>Gigaspora</taxon>
    </lineage>
</organism>
<dbReference type="InterPro" id="IPR013762">
    <property type="entry name" value="Integrase-like_cat_sf"/>
</dbReference>
<feature type="non-terminal residue" evidence="2">
    <location>
        <position position="1"/>
    </location>
</feature>
<dbReference type="EMBL" id="CAJVQB010071078">
    <property type="protein sequence ID" value="CAG8843037.1"/>
    <property type="molecule type" value="Genomic_DNA"/>
</dbReference>
<protein>
    <submittedName>
        <fullName evidence="2">18460_t:CDS:1</fullName>
    </submittedName>
</protein>
<reference evidence="2 3" key="1">
    <citation type="submission" date="2021-06" db="EMBL/GenBank/DDBJ databases">
        <authorList>
            <person name="Kallberg Y."/>
            <person name="Tangrot J."/>
            <person name="Rosling A."/>
        </authorList>
    </citation>
    <scope>NUCLEOTIDE SEQUENCE [LARGE SCALE GENOMIC DNA]</scope>
    <source>
        <strain evidence="2 3">120-4 pot B 10/14</strain>
    </source>
</reference>
<sequence>NIWIVATAQKNKLTVGAVGAIVKSVASDTGVKGRFTTHSIRIGSAIAAIEAGLSLMQIWTIE</sequence>
<keyword evidence="1" id="KW-0233">DNA recombination</keyword>
<evidence type="ECO:0000256" key="1">
    <source>
        <dbReference type="ARBA" id="ARBA00023172"/>
    </source>
</evidence>
<dbReference type="Proteomes" id="UP000789901">
    <property type="component" value="Unassembled WGS sequence"/>
</dbReference>
<keyword evidence="3" id="KW-1185">Reference proteome</keyword>
<name>A0ABN7WXM9_GIGMA</name>
<proteinExistence type="predicted"/>
<evidence type="ECO:0000313" key="2">
    <source>
        <dbReference type="EMBL" id="CAG8843037.1"/>
    </source>
</evidence>
<evidence type="ECO:0000313" key="3">
    <source>
        <dbReference type="Proteomes" id="UP000789901"/>
    </source>
</evidence>
<dbReference type="InterPro" id="IPR011010">
    <property type="entry name" value="DNA_brk_join_enz"/>
</dbReference>
<dbReference type="Gene3D" id="1.10.443.10">
    <property type="entry name" value="Intergrase catalytic core"/>
    <property type="match status" value="1"/>
</dbReference>
<comment type="caution">
    <text evidence="2">The sequence shown here is derived from an EMBL/GenBank/DDBJ whole genome shotgun (WGS) entry which is preliminary data.</text>
</comment>
<dbReference type="SUPFAM" id="SSF56349">
    <property type="entry name" value="DNA breaking-rejoining enzymes"/>
    <property type="match status" value="1"/>
</dbReference>
<accession>A0ABN7WXM9</accession>